<accession>A0A923J7G8</accession>
<gene>
    <name evidence="1" type="ORF">H7U18_20820</name>
</gene>
<evidence type="ECO:0000313" key="2">
    <source>
        <dbReference type="Proteomes" id="UP000629923"/>
    </source>
</evidence>
<proteinExistence type="predicted"/>
<dbReference type="EMBL" id="JACLQZ010000001">
    <property type="protein sequence ID" value="MBC2873206.1"/>
    <property type="molecule type" value="Genomic_DNA"/>
</dbReference>
<protein>
    <submittedName>
        <fullName evidence="1">Uncharacterized protein</fullName>
    </submittedName>
</protein>
<comment type="caution">
    <text evidence="1">The sequence shown here is derived from an EMBL/GenBank/DDBJ whole genome shotgun (WGS) entry which is preliminary data.</text>
</comment>
<dbReference type="Proteomes" id="UP000629923">
    <property type="component" value="Unassembled WGS sequence"/>
</dbReference>
<dbReference type="AlphaFoldDB" id="A0A923J7G8"/>
<evidence type="ECO:0000313" key="1">
    <source>
        <dbReference type="EMBL" id="MBC2873206.1"/>
    </source>
</evidence>
<sequence length="74" mass="8772">MMLLERKVAGKFIVSIVDHTDPERWEKSGWSDAIAFKLIVREFFSSQLSEFCRVLRIHIQDHAVTIKRTRTQRI</sequence>
<name>A0A923J7G8_KLEPN</name>
<organism evidence="1 2">
    <name type="scientific">Klebsiella pneumoniae</name>
    <dbReference type="NCBI Taxonomy" id="573"/>
    <lineage>
        <taxon>Bacteria</taxon>
        <taxon>Pseudomonadati</taxon>
        <taxon>Pseudomonadota</taxon>
        <taxon>Gammaproteobacteria</taxon>
        <taxon>Enterobacterales</taxon>
        <taxon>Enterobacteriaceae</taxon>
        <taxon>Klebsiella/Raoultella group</taxon>
        <taxon>Klebsiella</taxon>
        <taxon>Klebsiella pneumoniae complex</taxon>
    </lineage>
</organism>
<reference evidence="1" key="1">
    <citation type="submission" date="2020-08" db="EMBL/GenBank/DDBJ databases">
        <title>Tigecycline and colistin resistance in Klebsiella pneumoniae.</title>
        <authorList>
            <person name="Ramesh N."/>
            <person name="Shanthini T."/>
            <person name="Prasanth M."/>
            <person name="Senthilkumar N."/>
            <person name="Meesala Krishna M."/>
            <person name="Guruswami G."/>
        </authorList>
    </citation>
    <scope>NUCLEOTIDE SEQUENCE</scope>
    <source>
        <strain evidence="1">SHM 84C</strain>
    </source>
</reference>